<gene>
    <name evidence="2" type="ORF">L596_018876</name>
</gene>
<organism evidence="2 3">
    <name type="scientific">Steinernema carpocapsae</name>
    <name type="common">Entomopathogenic nematode</name>
    <dbReference type="NCBI Taxonomy" id="34508"/>
    <lineage>
        <taxon>Eukaryota</taxon>
        <taxon>Metazoa</taxon>
        <taxon>Ecdysozoa</taxon>
        <taxon>Nematoda</taxon>
        <taxon>Chromadorea</taxon>
        <taxon>Rhabditida</taxon>
        <taxon>Tylenchina</taxon>
        <taxon>Panagrolaimomorpha</taxon>
        <taxon>Strongyloidoidea</taxon>
        <taxon>Steinernematidae</taxon>
        <taxon>Steinernema</taxon>
    </lineage>
</organism>
<evidence type="ECO:0008006" key="4">
    <source>
        <dbReference type="Google" id="ProtNLM"/>
    </source>
</evidence>
<dbReference type="EMBL" id="AZBU02000005">
    <property type="protein sequence ID" value="TKR77996.1"/>
    <property type="molecule type" value="Genomic_DNA"/>
</dbReference>
<dbReference type="AlphaFoldDB" id="A0A4U5N5Y5"/>
<feature type="signal peptide" evidence="1">
    <location>
        <begin position="1"/>
        <end position="31"/>
    </location>
</feature>
<keyword evidence="1" id="KW-0732">Signal</keyword>
<reference evidence="2 3" key="1">
    <citation type="journal article" date="2015" name="Genome Biol.">
        <title>Comparative genomics of Steinernema reveals deeply conserved gene regulatory networks.</title>
        <authorList>
            <person name="Dillman A.R."/>
            <person name="Macchietto M."/>
            <person name="Porter C.F."/>
            <person name="Rogers A."/>
            <person name="Williams B."/>
            <person name="Antoshechkin I."/>
            <person name="Lee M.M."/>
            <person name="Goodwin Z."/>
            <person name="Lu X."/>
            <person name="Lewis E.E."/>
            <person name="Goodrich-Blair H."/>
            <person name="Stock S.P."/>
            <person name="Adams B.J."/>
            <person name="Sternberg P.W."/>
            <person name="Mortazavi A."/>
        </authorList>
    </citation>
    <scope>NUCLEOTIDE SEQUENCE [LARGE SCALE GENOMIC DNA]</scope>
    <source>
        <strain evidence="2 3">ALL</strain>
    </source>
</reference>
<sequence>MPRSFRTVSSNMDAGRLFFLFLAVFVFGASSDEADVDPCDMACDCAMPLCDTEAGEELVYPPEIPGKCGCNCPYCEQQTLTTLWCRIACRCFTPTCGPDQELVYPPEIPGECGCNCPSCQTKPKATKTPKCNNACKCALPKCEAGEKLIYPPKIPGKCDCNCPKCEKGSATDVEN</sequence>
<evidence type="ECO:0000256" key="1">
    <source>
        <dbReference type="SAM" id="SignalP"/>
    </source>
</evidence>
<name>A0A4U5N5Y5_STECR</name>
<feature type="chain" id="PRO_5020787101" description="Antistasin-like domain-containing protein" evidence="1">
    <location>
        <begin position="32"/>
        <end position="175"/>
    </location>
</feature>
<accession>A0A4U5N5Y5</accession>
<reference evidence="2 3" key="2">
    <citation type="journal article" date="2019" name="G3 (Bethesda)">
        <title>Hybrid Assembly of the Genome of the Entomopathogenic Nematode Steinernema carpocapsae Identifies the X-Chromosome.</title>
        <authorList>
            <person name="Serra L."/>
            <person name="Macchietto M."/>
            <person name="Macias-Munoz A."/>
            <person name="McGill C.J."/>
            <person name="Rodriguez I.M."/>
            <person name="Rodriguez B."/>
            <person name="Murad R."/>
            <person name="Mortazavi A."/>
        </authorList>
    </citation>
    <scope>NUCLEOTIDE SEQUENCE [LARGE SCALE GENOMIC DNA]</scope>
    <source>
        <strain evidence="2 3">ALL</strain>
    </source>
</reference>
<evidence type="ECO:0000313" key="2">
    <source>
        <dbReference type="EMBL" id="TKR77996.1"/>
    </source>
</evidence>
<proteinExistence type="predicted"/>
<dbReference type="Proteomes" id="UP000298663">
    <property type="component" value="Unassembled WGS sequence"/>
</dbReference>
<comment type="caution">
    <text evidence="2">The sequence shown here is derived from an EMBL/GenBank/DDBJ whole genome shotgun (WGS) entry which is preliminary data.</text>
</comment>
<evidence type="ECO:0000313" key="3">
    <source>
        <dbReference type="Proteomes" id="UP000298663"/>
    </source>
</evidence>
<protein>
    <recommendedName>
        <fullName evidence="4">Antistasin-like domain-containing protein</fullName>
    </recommendedName>
</protein>
<keyword evidence="3" id="KW-1185">Reference proteome</keyword>